<dbReference type="Pfam" id="PF20911">
    <property type="entry name" value="GP7"/>
    <property type="match status" value="1"/>
</dbReference>
<accession>A0A6C2U4C1</accession>
<dbReference type="EMBL" id="CAAHFG010000002">
    <property type="protein sequence ID" value="VGO14745.1"/>
    <property type="molecule type" value="Genomic_DNA"/>
</dbReference>
<proteinExistence type="predicted"/>
<evidence type="ECO:0000313" key="2">
    <source>
        <dbReference type="Proteomes" id="UP000366872"/>
    </source>
</evidence>
<dbReference type="SUPFAM" id="SSF56563">
    <property type="entry name" value="Major capsid protein gp5"/>
    <property type="match status" value="1"/>
</dbReference>
<dbReference type="RefSeq" id="WP_136080378.1">
    <property type="nucleotide sequence ID" value="NZ_CAAHFG010000002.1"/>
</dbReference>
<name>A0A6C2U4C1_PONDE</name>
<dbReference type="Proteomes" id="UP000366872">
    <property type="component" value="Unassembled WGS sequence"/>
</dbReference>
<keyword evidence="2" id="KW-1185">Reference proteome</keyword>
<dbReference type="InterPro" id="IPR048813">
    <property type="entry name" value="GP7-like"/>
</dbReference>
<organism evidence="1 2">
    <name type="scientific">Pontiella desulfatans</name>
    <dbReference type="NCBI Taxonomy" id="2750659"/>
    <lineage>
        <taxon>Bacteria</taxon>
        <taxon>Pseudomonadati</taxon>
        <taxon>Kiritimatiellota</taxon>
        <taxon>Kiritimatiellia</taxon>
        <taxon>Kiritimatiellales</taxon>
        <taxon>Pontiellaceae</taxon>
        <taxon>Pontiella</taxon>
    </lineage>
</organism>
<evidence type="ECO:0000313" key="1">
    <source>
        <dbReference type="EMBL" id="VGO14745.1"/>
    </source>
</evidence>
<gene>
    <name evidence="1" type="ORF">PDESU_03314</name>
</gene>
<sequence length="309" mass="32714">MAEITNTLAGLIQMNDMNLDDIEVSDLLESAPVLAALFAKEASNGTLHKYLKETVAPGAAFRDVNTGRANAAGQETLVTATLKVLDASFERDKAIALGYSKGKLAYMAREAVKSIRAAFAMVEKQIINGTGNDSDGFAALKDGIDSNMVLKATGSTASVQTSCYIVRSTDDDIAVVAGQDGNLDISDVFETVINTDDTDDTKLLSVLAMSIMGWLGVQLGSVFSALRICNIEDATGDTLTDDLIYNAIAMFPTDRQPTHIIMNRAGLRMLRESRTATNATGAPAPRPTEVDGIPIIVTDAITSTEAVVA</sequence>
<dbReference type="NCBIfam" id="NF045672">
    <property type="entry name" value="MCP_gp7_epsi_15"/>
    <property type="match status" value="1"/>
</dbReference>
<protein>
    <submittedName>
        <fullName evidence="1">Uncharacterized protein</fullName>
    </submittedName>
</protein>
<dbReference type="AlphaFoldDB" id="A0A6C2U4C1"/>
<reference evidence="1 2" key="1">
    <citation type="submission" date="2019-04" db="EMBL/GenBank/DDBJ databases">
        <authorList>
            <person name="Van Vliet M D."/>
        </authorList>
    </citation>
    <scope>NUCLEOTIDE SEQUENCE [LARGE SCALE GENOMIC DNA]</scope>
    <source>
        <strain evidence="1 2">F1</strain>
    </source>
</reference>